<dbReference type="PANTHER" id="PTHR13932:SF5">
    <property type="entry name" value="RADICAL S-ADENOSYL METHIONINE DOMAIN-CONTAINING PROTEIN 1, MITOCHONDRIAL"/>
    <property type="match status" value="1"/>
</dbReference>
<proteinExistence type="inferred from homology"/>
<dbReference type="InterPro" id="IPR034505">
    <property type="entry name" value="Coproporphyrinogen-III_oxidase"/>
</dbReference>
<keyword evidence="7 9" id="KW-0411">Iron-sulfur</keyword>
<evidence type="ECO:0000259" key="10">
    <source>
        <dbReference type="PROSITE" id="PS51918"/>
    </source>
</evidence>
<keyword evidence="4 9" id="KW-0949">S-adenosyl-L-methionine</keyword>
<name>A0A9D2H099_9FIRM</name>
<dbReference type="GO" id="GO:0004109">
    <property type="term" value="F:coproporphyrinogen oxidase activity"/>
    <property type="evidence" value="ECO:0007669"/>
    <property type="project" value="InterPro"/>
</dbReference>
<dbReference type="SFLD" id="SFLDG01065">
    <property type="entry name" value="anaerobic_coproporphyrinogen-I"/>
    <property type="match status" value="1"/>
</dbReference>
<dbReference type="EMBL" id="DXAJ01000034">
    <property type="protein sequence ID" value="HJA02182.1"/>
    <property type="molecule type" value="Genomic_DNA"/>
</dbReference>
<evidence type="ECO:0000313" key="11">
    <source>
        <dbReference type="EMBL" id="HJA02182.1"/>
    </source>
</evidence>
<evidence type="ECO:0000256" key="4">
    <source>
        <dbReference type="ARBA" id="ARBA00022691"/>
    </source>
</evidence>
<keyword evidence="3 9" id="KW-0349">Heme</keyword>
<evidence type="ECO:0000256" key="9">
    <source>
        <dbReference type="RuleBase" id="RU364116"/>
    </source>
</evidence>
<dbReference type="InterPro" id="IPR006638">
    <property type="entry name" value="Elp3/MiaA/NifB-like_rSAM"/>
</dbReference>
<keyword evidence="9" id="KW-0004">4Fe-4S</keyword>
<gene>
    <name evidence="11" type="primary">hemW</name>
    <name evidence="11" type="ORF">H9797_02235</name>
</gene>
<evidence type="ECO:0000256" key="7">
    <source>
        <dbReference type="ARBA" id="ARBA00023014"/>
    </source>
</evidence>
<dbReference type="InterPro" id="IPR007197">
    <property type="entry name" value="rSAM"/>
</dbReference>
<dbReference type="GO" id="GO:0046872">
    <property type="term" value="F:metal ion binding"/>
    <property type="evidence" value="ECO:0007669"/>
    <property type="project" value="UniProtKB-UniRule"/>
</dbReference>
<evidence type="ECO:0000256" key="6">
    <source>
        <dbReference type="ARBA" id="ARBA00023004"/>
    </source>
</evidence>
<comment type="function">
    <text evidence="9">Probably acts as a heme chaperone, transferring heme to an unknown acceptor. Binds one molecule of heme per monomer, possibly covalently. Binds 1 [4Fe-4S] cluster. The cluster is coordinated with 3 cysteines and an exchangeable S-adenosyl-L-methionine.</text>
</comment>
<dbReference type="SFLD" id="SFLDG01082">
    <property type="entry name" value="B12-binding_domain_containing"/>
    <property type="match status" value="1"/>
</dbReference>
<dbReference type="SMART" id="SM00729">
    <property type="entry name" value="Elp3"/>
    <property type="match status" value="1"/>
</dbReference>
<organism evidence="11 12">
    <name type="scientific">Candidatus Gallimonas gallistercoris</name>
    <dbReference type="NCBI Taxonomy" id="2838602"/>
    <lineage>
        <taxon>Bacteria</taxon>
        <taxon>Bacillati</taxon>
        <taxon>Bacillota</taxon>
        <taxon>Clostridia</taxon>
        <taxon>Candidatus Gallimonas</taxon>
    </lineage>
</organism>
<keyword evidence="6 9" id="KW-0408">Iron</keyword>
<feature type="domain" description="Radical SAM core" evidence="10">
    <location>
        <begin position="1"/>
        <end position="227"/>
    </location>
</feature>
<dbReference type="NCBIfam" id="TIGR00539">
    <property type="entry name" value="hemN_rel"/>
    <property type="match status" value="1"/>
</dbReference>
<dbReference type="Pfam" id="PF04055">
    <property type="entry name" value="Radical_SAM"/>
    <property type="match status" value="1"/>
</dbReference>
<dbReference type="AlphaFoldDB" id="A0A9D2H099"/>
<comment type="subcellular location">
    <subcellularLocation>
        <location evidence="9">Cytoplasm</location>
    </subcellularLocation>
</comment>
<evidence type="ECO:0000256" key="5">
    <source>
        <dbReference type="ARBA" id="ARBA00022723"/>
    </source>
</evidence>
<dbReference type="SUPFAM" id="SSF102114">
    <property type="entry name" value="Radical SAM enzymes"/>
    <property type="match status" value="1"/>
</dbReference>
<dbReference type="GO" id="GO:0006779">
    <property type="term" value="P:porphyrin-containing compound biosynthetic process"/>
    <property type="evidence" value="ECO:0007669"/>
    <property type="project" value="InterPro"/>
</dbReference>
<comment type="similarity">
    <text evidence="1">Belongs to the anaerobic coproporphyrinogen-III oxidase family. HemW subfamily.</text>
</comment>
<accession>A0A9D2H099</accession>
<dbReference type="PROSITE" id="PS51918">
    <property type="entry name" value="RADICAL_SAM"/>
    <property type="match status" value="1"/>
</dbReference>
<evidence type="ECO:0000256" key="1">
    <source>
        <dbReference type="ARBA" id="ARBA00006100"/>
    </source>
</evidence>
<evidence type="ECO:0000256" key="3">
    <source>
        <dbReference type="ARBA" id="ARBA00022617"/>
    </source>
</evidence>
<dbReference type="InterPro" id="IPR004559">
    <property type="entry name" value="HemW-like"/>
</dbReference>
<dbReference type="Proteomes" id="UP000824221">
    <property type="component" value="Unassembled WGS sequence"/>
</dbReference>
<dbReference type="InterPro" id="IPR010723">
    <property type="entry name" value="HemN_C"/>
</dbReference>
<dbReference type="SFLD" id="SFLDS00029">
    <property type="entry name" value="Radical_SAM"/>
    <property type="match status" value="1"/>
</dbReference>
<evidence type="ECO:0000313" key="12">
    <source>
        <dbReference type="Proteomes" id="UP000824221"/>
    </source>
</evidence>
<dbReference type="InterPro" id="IPR013785">
    <property type="entry name" value="Aldolase_TIM"/>
</dbReference>
<keyword evidence="5 9" id="KW-0479">Metal-binding</keyword>
<reference evidence="11" key="1">
    <citation type="journal article" date="2021" name="PeerJ">
        <title>Extensive microbial diversity within the chicken gut microbiome revealed by metagenomics and culture.</title>
        <authorList>
            <person name="Gilroy R."/>
            <person name="Ravi A."/>
            <person name="Getino M."/>
            <person name="Pursley I."/>
            <person name="Horton D.L."/>
            <person name="Alikhan N.F."/>
            <person name="Baker D."/>
            <person name="Gharbi K."/>
            <person name="Hall N."/>
            <person name="Watson M."/>
            <person name="Adriaenssens E.M."/>
            <person name="Foster-Nyarko E."/>
            <person name="Jarju S."/>
            <person name="Secka A."/>
            <person name="Antonio M."/>
            <person name="Oren A."/>
            <person name="Chaudhuri R.R."/>
            <person name="La Ragione R."/>
            <person name="Hildebrand F."/>
            <person name="Pallen M.J."/>
        </authorList>
    </citation>
    <scope>NUCLEOTIDE SEQUENCE</scope>
    <source>
        <strain evidence="11">CHK156-179</strain>
    </source>
</reference>
<dbReference type="Pfam" id="PF06969">
    <property type="entry name" value="HemN_C"/>
    <property type="match status" value="1"/>
</dbReference>
<dbReference type="GO" id="GO:0005737">
    <property type="term" value="C:cytoplasm"/>
    <property type="evidence" value="ECO:0007669"/>
    <property type="project" value="UniProtKB-SubCell"/>
</dbReference>
<dbReference type="GO" id="GO:0051539">
    <property type="term" value="F:4 iron, 4 sulfur cluster binding"/>
    <property type="evidence" value="ECO:0007669"/>
    <property type="project" value="UniProtKB-UniRule"/>
</dbReference>
<dbReference type="PANTHER" id="PTHR13932">
    <property type="entry name" value="COPROPORPHYRINIGEN III OXIDASE"/>
    <property type="match status" value="1"/>
</dbReference>
<dbReference type="Gene3D" id="3.20.20.70">
    <property type="entry name" value="Aldolase class I"/>
    <property type="match status" value="1"/>
</dbReference>
<protein>
    <recommendedName>
        <fullName evidence="2 9">Heme chaperone HemW</fullName>
    </recommendedName>
</protein>
<dbReference type="SFLD" id="SFLDF00562">
    <property type="entry name" value="HemN-like__clustered_with_heat"/>
    <property type="match status" value="1"/>
</dbReference>
<evidence type="ECO:0000256" key="2">
    <source>
        <dbReference type="ARBA" id="ARBA00017228"/>
    </source>
</evidence>
<keyword evidence="8 9" id="KW-0143">Chaperone</keyword>
<dbReference type="InterPro" id="IPR058240">
    <property type="entry name" value="rSAM_sf"/>
</dbReference>
<keyword evidence="9" id="KW-0963">Cytoplasm</keyword>
<evidence type="ECO:0000256" key="8">
    <source>
        <dbReference type="ARBA" id="ARBA00023186"/>
    </source>
</evidence>
<comment type="caution">
    <text evidence="11">The sequence shown here is derived from an EMBL/GenBank/DDBJ whole genome shotgun (WGS) entry which is preliminary data.</text>
</comment>
<sequence length="369" mass="42389">MAGIYLHIPFCKHKCTYCDFTSFAGRSEYAEAYMACLIKEIEMWGEKLKEKTFDTVYFGGGTPSFIDPNYIYGAMNQVTKCFHLAKDPEVTIEMNPGTVSEKKIETYLRAGIDRFSIGLQTAIDEQLQEIGRIHNVRDYLYCTSLLKGRNFSADVMLGLKGQTKEDIRKTIELVAASGAKHVSMYALTPEDGTPIYTDYLNGELPDGDEVREMYDFGVTLLKKHGYLRYEVSNFAKPGFESRHNLNYWKRGEYIGMGVSASSFLNGHRFTNTFDLDEYMKCILSGFFPILTDEEVKGEEAKFEFVMLALRTSRGISSKEYKDAFGSDWKDDFSEAYRKTKQYFAEEGDITRIKDEYLYVQNQILSDYIR</sequence>
<reference evidence="11" key="2">
    <citation type="submission" date="2021-04" db="EMBL/GenBank/DDBJ databases">
        <authorList>
            <person name="Gilroy R."/>
        </authorList>
    </citation>
    <scope>NUCLEOTIDE SEQUENCE</scope>
    <source>
        <strain evidence="11">CHK156-179</strain>
    </source>
</reference>
<dbReference type="CDD" id="cd01335">
    <property type="entry name" value="Radical_SAM"/>
    <property type="match status" value="1"/>
</dbReference>